<gene>
    <name evidence="2" type="ORF">GCM10010517_75420</name>
</gene>
<evidence type="ECO:0000313" key="2">
    <source>
        <dbReference type="EMBL" id="GAA2908958.1"/>
    </source>
</evidence>
<dbReference type="SUPFAM" id="SSF69304">
    <property type="entry name" value="Tricorn protease N-terminal domain"/>
    <property type="match status" value="1"/>
</dbReference>
<proteinExistence type="predicted"/>
<dbReference type="Proteomes" id="UP001500831">
    <property type="component" value="Unassembled WGS sequence"/>
</dbReference>
<keyword evidence="1" id="KW-0472">Membrane</keyword>
<protein>
    <recommendedName>
        <fullName evidence="4">WD40 repeat domain-containing protein</fullName>
    </recommendedName>
</protein>
<reference evidence="2 3" key="1">
    <citation type="journal article" date="2019" name="Int. J. Syst. Evol. Microbiol.">
        <title>The Global Catalogue of Microorganisms (GCM) 10K type strain sequencing project: providing services to taxonomists for standard genome sequencing and annotation.</title>
        <authorList>
            <consortium name="The Broad Institute Genomics Platform"/>
            <consortium name="The Broad Institute Genome Sequencing Center for Infectious Disease"/>
            <person name="Wu L."/>
            <person name="Ma J."/>
        </authorList>
    </citation>
    <scope>NUCLEOTIDE SEQUENCE [LARGE SCALE GENOMIC DNA]</scope>
    <source>
        <strain evidence="2 3">JCM 6242</strain>
    </source>
</reference>
<dbReference type="RefSeq" id="WP_344981494.1">
    <property type="nucleotide sequence ID" value="NZ_BAAAVI010000097.1"/>
</dbReference>
<name>A0ABN3WBL6_9ACTN</name>
<organism evidence="2 3">
    <name type="scientific">Streptosporangium fragile</name>
    <dbReference type="NCBI Taxonomy" id="46186"/>
    <lineage>
        <taxon>Bacteria</taxon>
        <taxon>Bacillati</taxon>
        <taxon>Actinomycetota</taxon>
        <taxon>Actinomycetes</taxon>
        <taxon>Streptosporangiales</taxon>
        <taxon>Streptosporangiaceae</taxon>
        <taxon>Streptosporangium</taxon>
    </lineage>
</organism>
<sequence length="406" mass="43009">MTDLEDALTRTFTRAATRAPAAPPDFVRQVDMRYVRRRRGRSVAVAAAVTAVVAGSVLGTRVLSTTSPAPAVKPDTTVSQAAPAVVEVAPPIERVWPRAVHEIPAGLPNGQAFNADLFLDDRTVVGRALRGGPALKPGIWSYDLDSGKFTSLATLTAPSVASLVAGDGFLAWSTLNKRTVEIWTIPAKGGTPRKITSFLGVSSGEDTYHGIDMTIADGKVAWSPAKDGGVYQVPLSGGEPTLVPGTERHHLLRWPWAGYPTHDVSGLSGGPAKEPPMAHLLNVRTGERSDAVTGPGEKGWTCGVTWCVTFQKARHRDGTGERNLPGSVSLGGPVPYSGRFLLLYQQGKSGERGASIYDLSTGRAAALVRSPARKGDTALPTIHLRDGLFSYKRGNKQVLVNLGAVK</sequence>
<feature type="transmembrane region" description="Helical" evidence="1">
    <location>
        <begin position="42"/>
        <end position="63"/>
    </location>
</feature>
<comment type="caution">
    <text evidence="2">The sequence shown here is derived from an EMBL/GenBank/DDBJ whole genome shotgun (WGS) entry which is preliminary data.</text>
</comment>
<evidence type="ECO:0008006" key="4">
    <source>
        <dbReference type="Google" id="ProtNLM"/>
    </source>
</evidence>
<evidence type="ECO:0000256" key="1">
    <source>
        <dbReference type="SAM" id="Phobius"/>
    </source>
</evidence>
<accession>A0ABN3WBL6</accession>
<dbReference type="EMBL" id="BAAAVI010000097">
    <property type="protein sequence ID" value="GAA2908958.1"/>
    <property type="molecule type" value="Genomic_DNA"/>
</dbReference>
<keyword evidence="3" id="KW-1185">Reference proteome</keyword>
<evidence type="ECO:0000313" key="3">
    <source>
        <dbReference type="Proteomes" id="UP001500831"/>
    </source>
</evidence>
<keyword evidence="1" id="KW-1133">Transmembrane helix</keyword>
<keyword evidence="1" id="KW-0812">Transmembrane</keyword>